<proteinExistence type="predicted"/>
<evidence type="ECO:0000313" key="3">
    <source>
        <dbReference type="Proteomes" id="UP000003465"/>
    </source>
</evidence>
<evidence type="ECO:0008006" key="4">
    <source>
        <dbReference type="Google" id="ProtNLM"/>
    </source>
</evidence>
<dbReference type="InterPro" id="IPR012334">
    <property type="entry name" value="Pectin_lyas_fold"/>
</dbReference>
<evidence type="ECO:0000313" key="2">
    <source>
        <dbReference type="EMBL" id="EGH26352.1"/>
    </source>
</evidence>
<accession>A0A656GKJ0</accession>
<sequence>MKTILLTVLLTVAATAHATDYYVAPNGNDHAAGTKAAP</sequence>
<dbReference type="InterPro" id="IPR011050">
    <property type="entry name" value="Pectin_lyase_fold/virulence"/>
</dbReference>
<protein>
    <recommendedName>
        <fullName evidence="4">DUF680 domain-containing protein</fullName>
    </recommendedName>
</protein>
<name>A0A656GKJ0_PSEA0</name>
<organism evidence="2 3">
    <name type="scientific">Pseudomonas amygdali pv. mori str. 301020</name>
    <dbReference type="NCBI Taxonomy" id="629261"/>
    <lineage>
        <taxon>Bacteria</taxon>
        <taxon>Pseudomonadati</taxon>
        <taxon>Pseudomonadota</taxon>
        <taxon>Gammaproteobacteria</taxon>
        <taxon>Pseudomonadales</taxon>
        <taxon>Pseudomonadaceae</taxon>
        <taxon>Pseudomonas</taxon>
        <taxon>Pseudomonas amygdali</taxon>
    </lineage>
</organism>
<dbReference type="SUPFAM" id="SSF51126">
    <property type="entry name" value="Pectin lyase-like"/>
    <property type="match status" value="1"/>
</dbReference>
<dbReference type="AlphaFoldDB" id="A0A656GKJ0"/>
<dbReference type="Proteomes" id="UP000003465">
    <property type="component" value="Unassembled WGS sequence"/>
</dbReference>
<feature type="signal peptide" evidence="1">
    <location>
        <begin position="1"/>
        <end position="18"/>
    </location>
</feature>
<keyword evidence="1" id="KW-0732">Signal</keyword>
<comment type="caution">
    <text evidence="2">The sequence shown here is derived from an EMBL/GenBank/DDBJ whole genome shotgun (WGS) entry which is preliminary data.</text>
</comment>
<reference evidence="2 3" key="1">
    <citation type="journal article" date="2011" name="PLoS Pathog.">
        <title>Dynamic evolution of pathogenicity revealed by sequencing and comparative genomics of 19 Pseudomonas syringae isolates.</title>
        <authorList>
            <person name="Baltrus D.A."/>
            <person name="Nishimura M.T."/>
            <person name="Romanchuk A."/>
            <person name="Chang J.H."/>
            <person name="Mukhtar M.S."/>
            <person name="Cherkis K."/>
            <person name="Roach J."/>
            <person name="Grant S.R."/>
            <person name="Jones C.D."/>
            <person name="Dangl J.L."/>
        </authorList>
    </citation>
    <scope>NUCLEOTIDE SEQUENCE [LARGE SCALE GENOMIC DNA]</scope>
    <source>
        <strain evidence="2 3">301020</strain>
    </source>
</reference>
<feature type="chain" id="PRO_5025007578" description="DUF680 domain-containing protein" evidence="1">
    <location>
        <begin position="19"/>
        <end position="38"/>
    </location>
</feature>
<gene>
    <name evidence="2" type="ORF">PSYMO_34891</name>
</gene>
<evidence type="ECO:0000256" key="1">
    <source>
        <dbReference type="SAM" id="SignalP"/>
    </source>
</evidence>
<dbReference type="EMBL" id="AEAG01002206">
    <property type="protein sequence ID" value="EGH26352.1"/>
    <property type="molecule type" value="Genomic_DNA"/>
</dbReference>
<dbReference type="Gene3D" id="2.160.20.10">
    <property type="entry name" value="Single-stranded right-handed beta-helix, Pectin lyase-like"/>
    <property type="match status" value="1"/>
</dbReference>
<feature type="non-terminal residue" evidence="2">
    <location>
        <position position="38"/>
    </location>
</feature>